<keyword evidence="4" id="KW-0804">Transcription</keyword>
<dbReference type="InterPro" id="IPR000551">
    <property type="entry name" value="MerR-type_HTH_dom"/>
</dbReference>
<comment type="caution">
    <text evidence="6">The sequence shown here is derived from an EMBL/GenBank/DDBJ whole genome shotgun (WGS) entry which is preliminary data.</text>
</comment>
<name>A0ABT4VHI1_9HYPH</name>
<dbReference type="PANTHER" id="PTHR30204">
    <property type="entry name" value="REDOX-CYCLING DRUG-SENSING TRANSCRIPTIONAL ACTIVATOR SOXR"/>
    <property type="match status" value="1"/>
</dbReference>
<accession>A0ABT4VHI1</accession>
<evidence type="ECO:0000256" key="4">
    <source>
        <dbReference type="ARBA" id="ARBA00023163"/>
    </source>
</evidence>
<organism evidence="6 7">
    <name type="scientific">Hoeflea poritis</name>
    <dbReference type="NCBI Taxonomy" id="2993659"/>
    <lineage>
        <taxon>Bacteria</taxon>
        <taxon>Pseudomonadati</taxon>
        <taxon>Pseudomonadota</taxon>
        <taxon>Alphaproteobacteria</taxon>
        <taxon>Hyphomicrobiales</taxon>
        <taxon>Rhizobiaceae</taxon>
        <taxon>Hoeflea</taxon>
    </lineage>
</organism>
<dbReference type="Gene3D" id="1.10.1660.10">
    <property type="match status" value="1"/>
</dbReference>
<dbReference type="InterPro" id="IPR009061">
    <property type="entry name" value="DNA-bd_dom_put_sf"/>
</dbReference>
<evidence type="ECO:0000259" key="5">
    <source>
        <dbReference type="PROSITE" id="PS50937"/>
    </source>
</evidence>
<protein>
    <submittedName>
        <fullName evidence="6">MerR family transcriptional regulator</fullName>
    </submittedName>
</protein>
<evidence type="ECO:0000256" key="1">
    <source>
        <dbReference type="ARBA" id="ARBA00022491"/>
    </source>
</evidence>
<keyword evidence="3" id="KW-0238">DNA-binding</keyword>
<feature type="domain" description="HTH merR-type" evidence="5">
    <location>
        <begin position="1"/>
        <end position="70"/>
    </location>
</feature>
<keyword evidence="1" id="KW-0678">Repressor</keyword>
<sequence>MHTIGQASKLSGIHVETIRYYEREGILPRAEREQNGRRVYTKDDIVRMRFVRQCRDLGFPIRDTQALLMLTVEQTPCDRAQSIARKNLEAVREKISELSALERELDVLVSSCRSNDPGCALLQGLLGNAPQSTG</sequence>
<dbReference type="RefSeq" id="WP_271087694.1">
    <property type="nucleotide sequence ID" value="NZ_JAPJZH010000001.1"/>
</dbReference>
<dbReference type="SMART" id="SM00422">
    <property type="entry name" value="HTH_MERR"/>
    <property type="match status" value="1"/>
</dbReference>
<dbReference type="PROSITE" id="PS50937">
    <property type="entry name" value="HTH_MERR_2"/>
    <property type="match status" value="1"/>
</dbReference>
<dbReference type="SUPFAM" id="SSF46955">
    <property type="entry name" value="Putative DNA-binding domain"/>
    <property type="match status" value="1"/>
</dbReference>
<evidence type="ECO:0000256" key="2">
    <source>
        <dbReference type="ARBA" id="ARBA00023015"/>
    </source>
</evidence>
<dbReference type="PANTHER" id="PTHR30204:SF69">
    <property type="entry name" value="MERR-FAMILY TRANSCRIPTIONAL REGULATOR"/>
    <property type="match status" value="1"/>
</dbReference>
<dbReference type="InterPro" id="IPR047057">
    <property type="entry name" value="MerR_fam"/>
</dbReference>
<gene>
    <name evidence="6" type="ORF">OOZ53_02370</name>
</gene>
<evidence type="ECO:0000256" key="3">
    <source>
        <dbReference type="ARBA" id="ARBA00023125"/>
    </source>
</evidence>
<keyword evidence="2" id="KW-0805">Transcription regulation</keyword>
<dbReference type="Proteomes" id="UP001148313">
    <property type="component" value="Unassembled WGS sequence"/>
</dbReference>
<dbReference type="EMBL" id="JAPJZH010000001">
    <property type="protein sequence ID" value="MDA4844171.1"/>
    <property type="molecule type" value="Genomic_DNA"/>
</dbReference>
<evidence type="ECO:0000313" key="7">
    <source>
        <dbReference type="Proteomes" id="UP001148313"/>
    </source>
</evidence>
<reference evidence="6" key="1">
    <citation type="submission" date="2022-11" db="EMBL/GenBank/DDBJ databases">
        <title>Hoeflea poritis sp. nov., isolated from scleractinian coral Porites lutea.</title>
        <authorList>
            <person name="Zhang G."/>
            <person name="Wei Q."/>
            <person name="Cai L."/>
        </authorList>
    </citation>
    <scope>NUCLEOTIDE SEQUENCE</scope>
    <source>
        <strain evidence="6">E7-10</strain>
    </source>
</reference>
<evidence type="ECO:0000313" key="6">
    <source>
        <dbReference type="EMBL" id="MDA4844171.1"/>
    </source>
</evidence>
<keyword evidence="7" id="KW-1185">Reference proteome</keyword>
<dbReference type="Pfam" id="PF13411">
    <property type="entry name" value="MerR_1"/>
    <property type="match status" value="1"/>
</dbReference>
<dbReference type="PROSITE" id="PS00552">
    <property type="entry name" value="HTH_MERR_1"/>
    <property type="match status" value="1"/>
</dbReference>
<proteinExistence type="predicted"/>
<dbReference type="PRINTS" id="PR00040">
    <property type="entry name" value="HTHMERR"/>
</dbReference>